<keyword evidence="5 6" id="KW-0408">Iron</keyword>
<dbReference type="Gene3D" id="1.10.760.10">
    <property type="entry name" value="Cytochrome c-like domain"/>
    <property type="match status" value="2"/>
</dbReference>
<dbReference type="PANTHER" id="PTHR30600">
    <property type="entry name" value="CYTOCHROME C PEROXIDASE-RELATED"/>
    <property type="match status" value="1"/>
</dbReference>
<dbReference type="InterPro" id="IPR009056">
    <property type="entry name" value="Cyt_c-like_dom"/>
</dbReference>
<evidence type="ECO:0000313" key="8">
    <source>
        <dbReference type="EMBL" id="XIA20143.1"/>
    </source>
</evidence>
<evidence type="ECO:0000256" key="3">
    <source>
        <dbReference type="ARBA" id="ARBA00022723"/>
    </source>
</evidence>
<evidence type="ECO:0000256" key="1">
    <source>
        <dbReference type="ARBA" id="ARBA00004196"/>
    </source>
</evidence>
<comment type="subcellular location">
    <subcellularLocation>
        <location evidence="1">Cell envelope</location>
    </subcellularLocation>
</comment>
<dbReference type="AlphaFoldDB" id="A0AB74UZZ8"/>
<evidence type="ECO:0000256" key="6">
    <source>
        <dbReference type="PROSITE-ProRule" id="PRU00433"/>
    </source>
</evidence>
<dbReference type="EMBL" id="CP170721">
    <property type="protein sequence ID" value="XIA20143.1"/>
    <property type="molecule type" value="Genomic_DNA"/>
</dbReference>
<evidence type="ECO:0000256" key="4">
    <source>
        <dbReference type="ARBA" id="ARBA00023002"/>
    </source>
</evidence>
<reference evidence="8" key="1">
    <citation type="submission" date="2024-10" db="EMBL/GenBank/DDBJ databases">
        <authorList>
            <person name="Lesea H.P."/>
            <person name="Kuehl J.V."/>
            <person name="Chandonia J.-M."/>
        </authorList>
    </citation>
    <scope>NUCLEOTIDE SEQUENCE</scope>
    <source>
        <strain evidence="8">FW102-FHT14D07</strain>
    </source>
</reference>
<dbReference type="RefSeq" id="WP_395118035.1">
    <property type="nucleotide sequence ID" value="NZ_CP170721.1"/>
</dbReference>
<name>A0AB74UZZ8_9GAMM</name>
<dbReference type="InterPro" id="IPR051395">
    <property type="entry name" value="Cytochrome_c_Peroxidase/MauG"/>
</dbReference>
<gene>
    <name evidence="8" type="ORF">ACFYG5_08475</name>
</gene>
<accession>A0AB74UZZ8</accession>
<keyword evidence="2 6" id="KW-0349">Heme</keyword>
<keyword evidence="4" id="KW-0560">Oxidoreductase</keyword>
<keyword evidence="8" id="KW-0575">Peroxidase</keyword>
<dbReference type="GO" id="GO:0009055">
    <property type="term" value="F:electron transfer activity"/>
    <property type="evidence" value="ECO:0007669"/>
    <property type="project" value="InterPro"/>
</dbReference>
<keyword evidence="3 6" id="KW-0479">Metal-binding</keyword>
<sequence>MPLLRTGRSDGRGPDACLRFEIAFVDLGQQPSVPMNRACGCCQRDPASTGIAGDSAWARTTGMATTPATSTMSPVPRRVRASPGFPGYATDIDDFDCRPTAESQLMSPIKLVSLMVLASLATGQAWSQTALMKQAQGLFKPIPANAPPLPGNAATPARVELGKMLYFEPRLSESHAINCNSCHMVGMGGVDLQETSLGHRWQHGGRNAPTVYNAVFDVAQFWDGRAKDLEQQAGGPLVNPVEMDTTESHVVEQLKGIPGYAAVFAKAYPAVPDPITFDNVRKAIALFEATLITPNAPFDRYLKGNEKALDANQKEGLALFINKGCAACHNGINVGGGMYAPFGVVERPGADILPPGDKGRFAVTKTASDEYVFRVPSLRNIALTAPYFHTGKVWDLRQAVAIMGSSQLGAKLSDEEVGKIEVFLGALTGDQPKVTLPILPPSVATTPRPKP</sequence>
<dbReference type="FunFam" id="1.10.760.10:FF:000020">
    <property type="entry name" value="Cytochrome c peroxidase"/>
    <property type="match status" value="1"/>
</dbReference>
<dbReference type="GO" id="GO:0046872">
    <property type="term" value="F:metal ion binding"/>
    <property type="evidence" value="ECO:0007669"/>
    <property type="project" value="UniProtKB-KW"/>
</dbReference>
<protein>
    <submittedName>
        <fullName evidence="8">Cytochrome-c peroxidase</fullName>
    </submittedName>
</protein>
<dbReference type="Pfam" id="PF03150">
    <property type="entry name" value="CCP_MauG"/>
    <property type="match status" value="1"/>
</dbReference>
<organism evidence="8">
    <name type="scientific">Rhodanobacter sp. FW102-FHT14D07</name>
    <dbReference type="NCBI Taxonomy" id="3351462"/>
    <lineage>
        <taxon>Bacteria</taxon>
        <taxon>Pseudomonadati</taxon>
        <taxon>Pseudomonadota</taxon>
        <taxon>Gammaproteobacteria</taxon>
        <taxon>Lysobacterales</taxon>
        <taxon>Rhodanobacteraceae</taxon>
        <taxon>Rhodanobacter</taxon>
    </lineage>
</organism>
<feature type="domain" description="Cytochrome c" evidence="7">
    <location>
        <begin position="311"/>
        <end position="428"/>
    </location>
</feature>
<evidence type="ECO:0000259" key="7">
    <source>
        <dbReference type="PROSITE" id="PS51007"/>
    </source>
</evidence>
<feature type="domain" description="Cytochrome c" evidence="7">
    <location>
        <begin position="157"/>
        <end position="291"/>
    </location>
</feature>
<proteinExistence type="predicted"/>
<evidence type="ECO:0000256" key="5">
    <source>
        <dbReference type="ARBA" id="ARBA00023004"/>
    </source>
</evidence>
<dbReference type="GO" id="GO:0030313">
    <property type="term" value="C:cell envelope"/>
    <property type="evidence" value="ECO:0007669"/>
    <property type="project" value="UniProtKB-SubCell"/>
</dbReference>
<dbReference type="PROSITE" id="PS51007">
    <property type="entry name" value="CYTC"/>
    <property type="match status" value="2"/>
</dbReference>
<dbReference type="PANTHER" id="PTHR30600:SF7">
    <property type="entry name" value="CYTOCHROME C PEROXIDASE-RELATED"/>
    <property type="match status" value="1"/>
</dbReference>
<dbReference type="SUPFAM" id="SSF46626">
    <property type="entry name" value="Cytochrome c"/>
    <property type="match status" value="2"/>
</dbReference>
<dbReference type="GO" id="GO:0004130">
    <property type="term" value="F:cytochrome-c peroxidase activity"/>
    <property type="evidence" value="ECO:0007669"/>
    <property type="project" value="TreeGrafter"/>
</dbReference>
<dbReference type="InterPro" id="IPR036909">
    <property type="entry name" value="Cyt_c-like_dom_sf"/>
</dbReference>
<dbReference type="GO" id="GO:0020037">
    <property type="term" value="F:heme binding"/>
    <property type="evidence" value="ECO:0007669"/>
    <property type="project" value="InterPro"/>
</dbReference>
<evidence type="ECO:0000256" key="2">
    <source>
        <dbReference type="ARBA" id="ARBA00022617"/>
    </source>
</evidence>
<dbReference type="InterPro" id="IPR004852">
    <property type="entry name" value="Di-haem_cyt_c_peroxidsae"/>
</dbReference>